<comment type="caution">
    <text evidence="11">The sequence shown here is derived from an EMBL/GenBank/DDBJ whole genome shotgun (WGS) entry which is preliminary data.</text>
</comment>
<feature type="signal peptide" evidence="10">
    <location>
        <begin position="1"/>
        <end position="17"/>
    </location>
</feature>
<evidence type="ECO:0000256" key="10">
    <source>
        <dbReference type="SAM" id="SignalP"/>
    </source>
</evidence>
<reference evidence="11 12" key="1">
    <citation type="journal article" date="2022" name="Nat. Plants">
        <title>Genomes of leafy and leafless Platanthera orchids illuminate the evolution of mycoheterotrophy.</title>
        <authorList>
            <person name="Li M.H."/>
            <person name="Liu K.W."/>
            <person name="Li Z."/>
            <person name="Lu H.C."/>
            <person name="Ye Q.L."/>
            <person name="Zhang D."/>
            <person name="Wang J.Y."/>
            <person name="Li Y.F."/>
            <person name="Zhong Z.M."/>
            <person name="Liu X."/>
            <person name="Yu X."/>
            <person name="Liu D.K."/>
            <person name="Tu X.D."/>
            <person name="Liu B."/>
            <person name="Hao Y."/>
            <person name="Liao X.Y."/>
            <person name="Jiang Y.T."/>
            <person name="Sun W.H."/>
            <person name="Chen J."/>
            <person name="Chen Y.Q."/>
            <person name="Ai Y."/>
            <person name="Zhai J.W."/>
            <person name="Wu S.S."/>
            <person name="Zhou Z."/>
            <person name="Hsiao Y.Y."/>
            <person name="Wu W.L."/>
            <person name="Chen Y.Y."/>
            <person name="Lin Y.F."/>
            <person name="Hsu J.L."/>
            <person name="Li C.Y."/>
            <person name="Wang Z.W."/>
            <person name="Zhao X."/>
            <person name="Zhong W.Y."/>
            <person name="Ma X.K."/>
            <person name="Ma L."/>
            <person name="Huang J."/>
            <person name="Chen G.Z."/>
            <person name="Huang M.Z."/>
            <person name="Huang L."/>
            <person name="Peng D.H."/>
            <person name="Luo Y.B."/>
            <person name="Zou S.Q."/>
            <person name="Chen S.P."/>
            <person name="Lan S."/>
            <person name="Tsai W.C."/>
            <person name="Van de Peer Y."/>
            <person name="Liu Z.J."/>
        </authorList>
    </citation>
    <scope>NUCLEOTIDE SEQUENCE [LARGE SCALE GENOMIC DNA]</scope>
    <source>
        <strain evidence="11">Lor288</strain>
    </source>
</reference>
<keyword evidence="12" id="KW-1185">Reference proteome</keyword>
<dbReference type="InterPro" id="IPR012334">
    <property type="entry name" value="Pectin_lyas_fold"/>
</dbReference>
<protein>
    <recommendedName>
        <fullName evidence="13">Polygalacturonase</fullName>
    </recommendedName>
</protein>
<keyword evidence="3" id="KW-0134">Cell wall</keyword>
<evidence type="ECO:0000256" key="6">
    <source>
        <dbReference type="ARBA" id="ARBA00023295"/>
    </source>
</evidence>
<dbReference type="EMBL" id="JBBWWR010000019">
    <property type="protein sequence ID" value="KAK8941687.1"/>
    <property type="molecule type" value="Genomic_DNA"/>
</dbReference>
<sequence length="459" mass="48757">MITSLILTAGFFHLSSSELTTYSITDSGGAVPEGGSADWTGRLVDAWTKACGSNSPATVAVPAGTFFVRHVVLVGPCRSSHISVNIAGTIVSPATYTSEEHWIVFMNVTGLTISGGVFDGRGQAVWNCKNGKRNCPNGATIDVSSPFIAYNIEEHETHMGALQTLPSLLSRHQISPNLVAEDGAEVVVAAETEELIEAAEQQFFTMINKYLLSLAIMNSNNVRLNRVSSVNSEMFHILIYGSRDVLVAGARISALDGSPNTDGIHIQESSGVTVLGSNIATGDDCISIGPGSANVWIESIKCGPGHGISIGSLGSEKVQNGVRNVTAKHVEFFGTDNGFRIKTWAKPSDGFVEHVLFQNATMNNVKNPIIIDQRYCPQKNNCPTKSSGIQISDVVFRDVEGTSATEVAVELYCSSSKPCRDVWLMNINLRSAGVSATMSCSNVNGGSHGVISPPCCLAQ</sequence>
<evidence type="ECO:0000256" key="3">
    <source>
        <dbReference type="ARBA" id="ARBA00022512"/>
    </source>
</evidence>
<keyword evidence="4" id="KW-0964">Secreted</keyword>
<feature type="active site" evidence="8">
    <location>
        <position position="306"/>
    </location>
</feature>
<evidence type="ECO:0000256" key="8">
    <source>
        <dbReference type="PROSITE-ProRule" id="PRU10052"/>
    </source>
</evidence>
<dbReference type="Proteomes" id="UP001412067">
    <property type="component" value="Unassembled WGS sequence"/>
</dbReference>
<evidence type="ECO:0000256" key="9">
    <source>
        <dbReference type="RuleBase" id="RU361169"/>
    </source>
</evidence>
<evidence type="ECO:0000256" key="4">
    <source>
        <dbReference type="ARBA" id="ARBA00022525"/>
    </source>
</evidence>
<evidence type="ECO:0000313" key="12">
    <source>
        <dbReference type="Proteomes" id="UP001412067"/>
    </source>
</evidence>
<dbReference type="SMART" id="SM00710">
    <property type="entry name" value="PbH1"/>
    <property type="match status" value="6"/>
</dbReference>
<keyword evidence="10" id="KW-0732">Signal</keyword>
<comment type="subcellular location">
    <subcellularLocation>
        <location evidence="1">Secreted</location>
        <location evidence="1">Cell wall</location>
    </subcellularLocation>
</comment>
<proteinExistence type="inferred from homology"/>
<dbReference type="InterPro" id="IPR006626">
    <property type="entry name" value="PbH1"/>
</dbReference>
<keyword evidence="7" id="KW-0961">Cell wall biogenesis/degradation</keyword>
<name>A0ABR2LJE1_9ASPA</name>
<gene>
    <name evidence="11" type="ORF">KSP40_PGU012750</name>
</gene>
<evidence type="ECO:0000256" key="1">
    <source>
        <dbReference type="ARBA" id="ARBA00004191"/>
    </source>
</evidence>
<dbReference type="Gene3D" id="2.160.20.10">
    <property type="entry name" value="Single-stranded right-handed beta-helix, Pectin lyase-like"/>
    <property type="match status" value="1"/>
</dbReference>
<dbReference type="SUPFAM" id="SSF51126">
    <property type="entry name" value="Pectin lyase-like"/>
    <property type="match status" value="1"/>
</dbReference>
<feature type="chain" id="PRO_5045635095" description="Polygalacturonase" evidence="10">
    <location>
        <begin position="18"/>
        <end position="459"/>
    </location>
</feature>
<dbReference type="InterPro" id="IPR011050">
    <property type="entry name" value="Pectin_lyase_fold/virulence"/>
</dbReference>
<dbReference type="PANTHER" id="PTHR31375">
    <property type="match status" value="1"/>
</dbReference>
<evidence type="ECO:0000256" key="2">
    <source>
        <dbReference type="ARBA" id="ARBA00008834"/>
    </source>
</evidence>
<comment type="similarity">
    <text evidence="2 9">Belongs to the glycosyl hydrolase 28 family.</text>
</comment>
<accession>A0ABR2LJE1</accession>
<keyword evidence="5 9" id="KW-0378">Hydrolase</keyword>
<evidence type="ECO:0000256" key="7">
    <source>
        <dbReference type="ARBA" id="ARBA00023316"/>
    </source>
</evidence>
<dbReference type="InterPro" id="IPR000743">
    <property type="entry name" value="Glyco_hydro_28"/>
</dbReference>
<keyword evidence="6 9" id="KW-0326">Glycosidase</keyword>
<organism evidence="11 12">
    <name type="scientific">Platanthera guangdongensis</name>
    <dbReference type="NCBI Taxonomy" id="2320717"/>
    <lineage>
        <taxon>Eukaryota</taxon>
        <taxon>Viridiplantae</taxon>
        <taxon>Streptophyta</taxon>
        <taxon>Embryophyta</taxon>
        <taxon>Tracheophyta</taxon>
        <taxon>Spermatophyta</taxon>
        <taxon>Magnoliopsida</taxon>
        <taxon>Liliopsida</taxon>
        <taxon>Asparagales</taxon>
        <taxon>Orchidaceae</taxon>
        <taxon>Orchidoideae</taxon>
        <taxon>Orchideae</taxon>
        <taxon>Orchidinae</taxon>
        <taxon>Platanthera</taxon>
    </lineage>
</organism>
<evidence type="ECO:0008006" key="13">
    <source>
        <dbReference type="Google" id="ProtNLM"/>
    </source>
</evidence>
<evidence type="ECO:0000313" key="11">
    <source>
        <dbReference type="EMBL" id="KAK8941687.1"/>
    </source>
</evidence>
<dbReference type="PROSITE" id="PS00502">
    <property type="entry name" value="POLYGALACTURONASE"/>
    <property type="match status" value="1"/>
</dbReference>
<evidence type="ECO:0000256" key="5">
    <source>
        <dbReference type="ARBA" id="ARBA00022801"/>
    </source>
</evidence>
<dbReference type="Pfam" id="PF00295">
    <property type="entry name" value="Glyco_hydro_28"/>
    <property type="match status" value="2"/>
</dbReference>